<evidence type="ECO:0000256" key="8">
    <source>
        <dbReference type="RuleBase" id="RU365088"/>
    </source>
</evidence>
<evidence type="ECO:0000313" key="13">
    <source>
        <dbReference type="Proteomes" id="UP000294772"/>
    </source>
</evidence>
<comment type="similarity">
    <text evidence="2 8">Belongs to the major facilitator superfamily. Bcr/CmlA family.</text>
</comment>
<feature type="transmembrane region" description="Helical" evidence="8">
    <location>
        <begin position="83"/>
        <end position="104"/>
    </location>
</feature>
<dbReference type="EMBL" id="PSNY01000002">
    <property type="protein sequence ID" value="PPE71251.1"/>
    <property type="molecule type" value="Genomic_DNA"/>
</dbReference>
<evidence type="ECO:0000313" key="11">
    <source>
        <dbReference type="EMBL" id="TCP06210.1"/>
    </source>
</evidence>
<feature type="transmembrane region" description="Helical" evidence="8">
    <location>
        <begin position="170"/>
        <end position="190"/>
    </location>
</feature>
<dbReference type="SUPFAM" id="SSF103473">
    <property type="entry name" value="MFS general substrate transporter"/>
    <property type="match status" value="1"/>
</dbReference>
<keyword evidence="6 8" id="KW-1133">Transmembrane helix</keyword>
<keyword evidence="4" id="KW-1003">Cell membrane</keyword>
<dbReference type="GO" id="GO:0042910">
    <property type="term" value="F:xenobiotic transmembrane transporter activity"/>
    <property type="evidence" value="ECO:0007669"/>
    <property type="project" value="InterPro"/>
</dbReference>
<keyword evidence="5 8" id="KW-0812">Transmembrane</keyword>
<evidence type="ECO:0000256" key="7">
    <source>
        <dbReference type="ARBA" id="ARBA00023136"/>
    </source>
</evidence>
<feature type="transmembrane region" description="Helical" evidence="8">
    <location>
        <begin position="220"/>
        <end position="244"/>
    </location>
</feature>
<feature type="domain" description="Major facilitator superfamily (MFS) profile" evidence="9">
    <location>
        <begin position="16"/>
        <end position="403"/>
    </location>
</feature>
<keyword evidence="7 8" id="KW-0472">Membrane</keyword>
<dbReference type="AlphaFoldDB" id="A0A2S5T8F3"/>
<evidence type="ECO:0000256" key="1">
    <source>
        <dbReference type="ARBA" id="ARBA00004651"/>
    </source>
</evidence>
<dbReference type="GO" id="GO:0015385">
    <property type="term" value="F:sodium:proton antiporter activity"/>
    <property type="evidence" value="ECO:0007669"/>
    <property type="project" value="TreeGrafter"/>
</dbReference>
<gene>
    <name evidence="10" type="ORF">C1702_02185</name>
    <name evidence="11" type="ORF">EV676_10781</name>
</gene>
<evidence type="ECO:0000256" key="6">
    <source>
        <dbReference type="ARBA" id="ARBA00022989"/>
    </source>
</evidence>
<feature type="transmembrane region" description="Helical" evidence="8">
    <location>
        <begin position="348"/>
        <end position="368"/>
    </location>
</feature>
<dbReference type="NCBIfam" id="TIGR00710">
    <property type="entry name" value="efflux_Bcr_CflA"/>
    <property type="match status" value="1"/>
</dbReference>
<dbReference type="CDD" id="cd17320">
    <property type="entry name" value="MFS_MdfA_MDR_like"/>
    <property type="match status" value="1"/>
</dbReference>
<dbReference type="InterPro" id="IPR020846">
    <property type="entry name" value="MFS_dom"/>
</dbReference>
<dbReference type="Proteomes" id="UP000239406">
    <property type="component" value="Unassembled WGS sequence"/>
</dbReference>
<dbReference type="Pfam" id="PF07690">
    <property type="entry name" value="MFS_1"/>
    <property type="match status" value="1"/>
</dbReference>
<feature type="transmembrane region" description="Helical" evidence="8">
    <location>
        <begin position="286"/>
        <end position="305"/>
    </location>
</feature>
<reference evidence="10 12" key="1">
    <citation type="submission" date="2018-02" db="EMBL/GenBank/DDBJ databases">
        <title>Reclassifiation of [Polyangium] brachysporum DSM 7029 as Guopingzhaonella breviflexa gen. nov., sp. nov., a member of the family Comamonadaceae.</title>
        <authorList>
            <person name="Tang B."/>
        </authorList>
    </citation>
    <scope>NUCLEOTIDE SEQUENCE [LARGE SCALE GENOMIC DNA]</scope>
    <source>
        <strain evidence="10 12">DSM 15344</strain>
    </source>
</reference>
<keyword evidence="3 8" id="KW-0813">Transport</keyword>
<comment type="caution">
    <text evidence="8">Lacks conserved residue(s) required for the propagation of feature annotation.</text>
</comment>
<dbReference type="FunFam" id="1.20.1720.10:FF:000005">
    <property type="entry name" value="Bcr/CflA family efflux transporter"/>
    <property type="match status" value="1"/>
</dbReference>
<evidence type="ECO:0000259" key="9">
    <source>
        <dbReference type="PROSITE" id="PS50850"/>
    </source>
</evidence>
<evidence type="ECO:0000313" key="12">
    <source>
        <dbReference type="Proteomes" id="UP000239406"/>
    </source>
</evidence>
<dbReference type="PANTHER" id="PTHR23502:SF132">
    <property type="entry name" value="POLYAMINE TRANSPORTER 2-RELATED"/>
    <property type="match status" value="1"/>
</dbReference>
<proteinExistence type="inferred from homology"/>
<comment type="caution">
    <text evidence="10">The sequence shown here is derived from an EMBL/GenBank/DDBJ whole genome shotgun (WGS) entry which is preliminary data.</text>
</comment>
<comment type="subcellular location">
    <subcellularLocation>
        <location evidence="8">Cell inner membrane</location>
        <topology evidence="8">Multi-pass membrane protein</topology>
    </subcellularLocation>
    <subcellularLocation>
        <location evidence="1">Cell membrane</location>
        <topology evidence="1">Multi-pass membrane protein</topology>
    </subcellularLocation>
</comment>
<reference evidence="11 13" key="2">
    <citation type="submission" date="2019-03" db="EMBL/GenBank/DDBJ databases">
        <title>Genomic Encyclopedia of Type Strains, Phase IV (KMG-IV): sequencing the most valuable type-strain genomes for metagenomic binning, comparative biology and taxonomic classification.</title>
        <authorList>
            <person name="Goeker M."/>
        </authorList>
    </citation>
    <scope>NUCLEOTIDE SEQUENCE [LARGE SCALE GENOMIC DNA]</scope>
    <source>
        <strain evidence="11 13">DSM 15264</strain>
    </source>
</reference>
<sequence>MTHPTTAIPQAGAGRLILVLAMLTAFAPFSTDMYLPAFAQLAAAYRTDHGHIEATLSTFFLGLACGQALYGPVIDRYGRKGPMLAGVLLFALATLGCLLTRDIALFTGLRFVQAIGGCAGMIIGRAVVHDLYGPRDSARVLSLLLTLVTLAPIVAPLLGGWILAVSDWRAIFVLLLAFAALCAILVALWVPETLPRERRRPLDGASILAGYATLLRSPRFMVPALAGGIAGASMFAFITGSPFVFMGHFGLSEQQYGWVFGGTALGLVAGAQLNGIALRRFGVARLLGLALGVNLAAAVALLAVAQTPHPLVLMLPLWFVIATLGLVAGNSAAIAMAASGAYPGTASALVGILQFGCAFAVSSAVAAAQNGTTWPMVLAMLASAVLGSALWFGGQAWRAARAD</sequence>
<evidence type="ECO:0000256" key="4">
    <source>
        <dbReference type="ARBA" id="ARBA00022475"/>
    </source>
</evidence>
<dbReference type="PANTHER" id="PTHR23502">
    <property type="entry name" value="MAJOR FACILITATOR SUPERFAMILY"/>
    <property type="match status" value="1"/>
</dbReference>
<dbReference type="InterPro" id="IPR036259">
    <property type="entry name" value="MFS_trans_sf"/>
</dbReference>
<feature type="transmembrane region" description="Helical" evidence="8">
    <location>
        <begin position="54"/>
        <end position="71"/>
    </location>
</feature>
<keyword evidence="12" id="KW-1185">Reference proteome</keyword>
<feature type="transmembrane region" description="Helical" evidence="8">
    <location>
        <begin position="256"/>
        <end position="274"/>
    </location>
</feature>
<dbReference type="Gene3D" id="1.20.1720.10">
    <property type="entry name" value="Multidrug resistance protein D"/>
    <property type="match status" value="1"/>
</dbReference>
<evidence type="ECO:0000256" key="3">
    <source>
        <dbReference type="ARBA" id="ARBA00022448"/>
    </source>
</evidence>
<dbReference type="GO" id="GO:1990961">
    <property type="term" value="P:xenobiotic detoxification by transmembrane export across the plasma membrane"/>
    <property type="evidence" value="ECO:0007669"/>
    <property type="project" value="InterPro"/>
</dbReference>
<accession>A0A2S5T8F3</accession>
<organism evidence="10 12">
    <name type="scientific">Caldimonas thermodepolymerans</name>
    <dbReference type="NCBI Taxonomy" id="215580"/>
    <lineage>
        <taxon>Bacteria</taxon>
        <taxon>Pseudomonadati</taxon>
        <taxon>Pseudomonadota</taxon>
        <taxon>Betaproteobacteria</taxon>
        <taxon>Burkholderiales</taxon>
        <taxon>Sphaerotilaceae</taxon>
        <taxon>Caldimonas</taxon>
    </lineage>
</organism>
<feature type="transmembrane region" description="Helical" evidence="8">
    <location>
        <begin position="317"/>
        <end position="336"/>
    </location>
</feature>
<feature type="transmembrane region" description="Helical" evidence="8">
    <location>
        <begin position="374"/>
        <end position="393"/>
    </location>
</feature>
<protein>
    <recommendedName>
        <fullName evidence="8">Bcr/CflA family efflux transporter</fullName>
    </recommendedName>
</protein>
<dbReference type="EMBL" id="SLXF01000007">
    <property type="protein sequence ID" value="TCP06210.1"/>
    <property type="molecule type" value="Genomic_DNA"/>
</dbReference>
<dbReference type="InterPro" id="IPR011701">
    <property type="entry name" value="MFS"/>
</dbReference>
<dbReference type="PROSITE" id="PS50850">
    <property type="entry name" value="MFS"/>
    <property type="match status" value="1"/>
</dbReference>
<evidence type="ECO:0000256" key="2">
    <source>
        <dbReference type="ARBA" id="ARBA00006236"/>
    </source>
</evidence>
<dbReference type="GO" id="GO:0005886">
    <property type="term" value="C:plasma membrane"/>
    <property type="evidence" value="ECO:0007669"/>
    <property type="project" value="UniProtKB-SubCell"/>
</dbReference>
<evidence type="ECO:0000256" key="5">
    <source>
        <dbReference type="ARBA" id="ARBA00022692"/>
    </source>
</evidence>
<keyword evidence="8" id="KW-0997">Cell inner membrane</keyword>
<feature type="transmembrane region" description="Helical" evidence="8">
    <location>
        <begin position="110"/>
        <end position="128"/>
    </location>
</feature>
<dbReference type="OrthoDB" id="9814303at2"/>
<dbReference type="Proteomes" id="UP000294772">
    <property type="component" value="Unassembled WGS sequence"/>
</dbReference>
<feature type="transmembrane region" description="Helical" evidence="8">
    <location>
        <begin position="140"/>
        <end position="164"/>
    </location>
</feature>
<dbReference type="RefSeq" id="WP_104356042.1">
    <property type="nucleotide sequence ID" value="NZ_CALFFA010000013.1"/>
</dbReference>
<dbReference type="InterPro" id="IPR004812">
    <property type="entry name" value="Efflux_drug-R_Bcr/CmlA"/>
</dbReference>
<evidence type="ECO:0000313" key="10">
    <source>
        <dbReference type="EMBL" id="PPE71251.1"/>
    </source>
</evidence>
<name>A0A2S5T8F3_9BURK</name>